<feature type="transmembrane region" description="Helical" evidence="1">
    <location>
        <begin position="12"/>
        <end position="32"/>
    </location>
</feature>
<organism evidence="2 3">
    <name type="scientific">Sphingobacterium oryzagri</name>
    <dbReference type="NCBI Taxonomy" id="3025669"/>
    <lineage>
        <taxon>Bacteria</taxon>
        <taxon>Pseudomonadati</taxon>
        <taxon>Bacteroidota</taxon>
        <taxon>Sphingobacteriia</taxon>
        <taxon>Sphingobacteriales</taxon>
        <taxon>Sphingobacteriaceae</taxon>
        <taxon>Sphingobacterium</taxon>
    </lineage>
</organism>
<dbReference type="Proteomes" id="UP001221558">
    <property type="component" value="Chromosome"/>
</dbReference>
<keyword evidence="3" id="KW-1185">Reference proteome</keyword>
<sequence>MLYTAKAKPAGSAILWSLAFAVCWFLYMIFILPGALTITDPCSATPGINYTWLWLVLALYLAIFGMWIYRSLRKEVNIRKIAFAIVLLLFLLPLAIAMLTASILYEYEHFFSNLSEPISDFLYQQGCYQALEVRENALFILTASVIWPAYYLVKLKIGKRVQY</sequence>
<accession>A0ABY7WC67</accession>
<name>A0ABY7WC67_9SPHI</name>
<proteinExistence type="predicted"/>
<evidence type="ECO:0000313" key="2">
    <source>
        <dbReference type="EMBL" id="WDF67248.1"/>
    </source>
</evidence>
<reference evidence="2 3" key="1">
    <citation type="submission" date="2023-02" db="EMBL/GenBank/DDBJ databases">
        <title>Genome sequence of Sphingobacterium sp. KACC 22765.</title>
        <authorList>
            <person name="Kim S."/>
            <person name="Heo J."/>
            <person name="Kwon S.-W."/>
        </authorList>
    </citation>
    <scope>NUCLEOTIDE SEQUENCE [LARGE SCALE GENOMIC DNA]</scope>
    <source>
        <strain evidence="2 3">KACC 22765</strain>
    </source>
</reference>
<keyword evidence="1" id="KW-1133">Transmembrane helix</keyword>
<feature type="transmembrane region" description="Helical" evidence="1">
    <location>
        <begin position="136"/>
        <end position="153"/>
    </location>
</feature>
<keyword evidence="1" id="KW-0812">Transmembrane</keyword>
<feature type="transmembrane region" description="Helical" evidence="1">
    <location>
        <begin position="52"/>
        <end position="69"/>
    </location>
</feature>
<keyword evidence="1" id="KW-0472">Membrane</keyword>
<dbReference type="EMBL" id="CP117880">
    <property type="protein sequence ID" value="WDF67248.1"/>
    <property type="molecule type" value="Genomic_DNA"/>
</dbReference>
<dbReference type="RefSeq" id="WP_274265978.1">
    <property type="nucleotide sequence ID" value="NZ_CP117880.1"/>
</dbReference>
<gene>
    <name evidence="2" type="ORF">PQ465_13140</name>
</gene>
<feature type="transmembrane region" description="Helical" evidence="1">
    <location>
        <begin position="81"/>
        <end position="105"/>
    </location>
</feature>
<evidence type="ECO:0000313" key="3">
    <source>
        <dbReference type="Proteomes" id="UP001221558"/>
    </source>
</evidence>
<evidence type="ECO:0000256" key="1">
    <source>
        <dbReference type="SAM" id="Phobius"/>
    </source>
</evidence>
<protein>
    <submittedName>
        <fullName evidence="2">Uncharacterized protein</fullName>
    </submittedName>
</protein>